<evidence type="ECO:0000256" key="2">
    <source>
        <dbReference type="ARBA" id="ARBA00022692"/>
    </source>
</evidence>
<comment type="caution">
    <text evidence="7">The sequence shown here is derived from an EMBL/GenBank/DDBJ whole genome shotgun (WGS) entry which is preliminary data.</text>
</comment>
<dbReference type="RefSeq" id="WP_246491014.1">
    <property type="nucleotide sequence ID" value="NZ_JACHHY010000019.1"/>
</dbReference>
<evidence type="ECO:0000256" key="4">
    <source>
        <dbReference type="ARBA" id="ARBA00023136"/>
    </source>
</evidence>
<feature type="transmembrane region" description="Helical" evidence="5">
    <location>
        <begin position="147"/>
        <end position="168"/>
    </location>
</feature>
<dbReference type="InterPro" id="IPR037185">
    <property type="entry name" value="EmrE-like"/>
</dbReference>
<comment type="subcellular location">
    <subcellularLocation>
        <location evidence="1">Membrane</location>
        <topology evidence="1">Multi-pass membrane protein</topology>
    </subcellularLocation>
</comment>
<dbReference type="AlphaFoldDB" id="A0A840MRI0"/>
<evidence type="ECO:0000256" key="3">
    <source>
        <dbReference type="ARBA" id="ARBA00022989"/>
    </source>
</evidence>
<gene>
    <name evidence="7" type="ORF">HNQ59_003015</name>
</gene>
<evidence type="ECO:0000313" key="7">
    <source>
        <dbReference type="EMBL" id="MBB5019707.1"/>
    </source>
</evidence>
<keyword evidence="8" id="KW-1185">Reference proteome</keyword>
<proteinExistence type="predicted"/>
<feature type="transmembrane region" description="Helical" evidence="5">
    <location>
        <begin position="180"/>
        <end position="198"/>
    </location>
</feature>
<organism evidence="7 8">
    <name type="scientific">Chitinivorax tropicus</name>
    <dbReference type="NCBI Taxonomy" id="714531"/>
    <lineage>
        <taxon>Bacteria</taxon>
        <taxon>Pseudomonadati</taxon>
        <taxon>Pseudomonadota</taxon>
        <taxon>Betaproteobacteria</taxon>
        <taxon>Chitinivorax</taxon>
    </lineage>
</organism>
<sequence length="287" mass="30966">MPSIKTSAGALWMLVAGVLFACMGVCVKLGADYFTPAELVFYRSSVGLLVIWLIVLARGYALKTQHWRSHTYRSLSGFAALSLYFYTITVLPLPTAVTLNYTSSLFIAPLLVLLYRERPHRGLILALLVGFVGVICLLQPTLERGEWLAGCLGLGSGVLSAFAMVNVRTLGRVGEPEYRVVFYFSLVSTLATGLWMSWHQFSPVTARGGLILLGMGASATLAQLALTRAYSTGATLVVASLAYSTVVFAALAGWLVWHHIPAMSGWLGIGLVILSGVLATHLAVRRK</sequence>
<dbReference type="Proteomes" id="UP000575898">
    <property type="component" value="Unassembled WGS sequence"/>
</dbReference>
<name>A0A840MRI0_9PROT</name>
<dbReference type="InterPro" id="IPR000620">
    <property type="entry name" value="EamA_dom"/>
</dbReference>
<keyword evidence="4 5" id="KW-0472">Membrane</keyword>
<keyword evidence="2 5" id="KW-0812">Transmembrane</keyword>
<reference evidence="7 8" key="1">
    <citation type="submission" date="2020-08" db="EMBL/GenBank/DDBJ databases">
        <title>Genomic Encyclopedia of Type Strains, Phase IV (KMG-IV): sequencing the most valuable type-strain genomes for metagenomic binning, comparative biology and taxonomic classification.</title>
        <authorList>
            <person name="Goeker M."/>
        </authorList>
    </citation>
    <scope>NUCLEOTIDE SEQUENCE [LARGE SCALE GENOMIC DNA]</scope>
    <source>
        <strain evidence="7 8">DSM 27165</strain>
    </source>
</reference>
<feature type="transmembrane region" description="Helical" evidence="5">
    <location>
        <begin position="122"/>
        <end position="141"/>
    </location>
</feature>
<evidence type="ECO:0000256" key="1">
    <source>
        <dbReference type="ARBA" id="ARBA00004141"/>
    </source>
</evidence>
<dbReference type="PROSITE" id="PS51257">
    <property type="entry name" value="PROKAR_LIPOPROTEIN"/>
    <property type="match status" value="1"/>
</dbReference>
<dbReference type="GO" id="GO:0016020">
    <property type="term" value="C:membrane"/>
    <property type="evidence" value="ECO:0007669"/>
    <property type="project" value="UniProtKB-SubCell"/>
</dbReference>
<dbReference type="PANTHER" id="PTHR22911:SF6">
    <property type="entry name" value="SOLUTE CARRIER FAMILY 35 MEMBER G1"/>
    <property type="match status" value="1"/>
</dbReference>
<evidence type="ECO:0000259" key="6">
    <source>
        <dbReference type="Pfam" id="PF00892"/>
    </source>
</evidence>
<protein>
    <submittedName>
        <fullName evidence="7">Drug/metabolite transporter (DMT)-like permease</fullName>
    </submittedName>
</protein>
<dbReference type="Pfam" id="PF00892">
    <property type="entry name" value="EamA"/>
    <property type="match status" value="1"/>
</dbReference>
<feature type="transmembrane region" description="Helical" evidence="5">
    <location>
        <begin position="204"/>
        <end position="226"/>
    </location>
</feature>
<keyword evidence="3 5" id="KW-1133">Transmembrane helix</keyword>
<accession>A0A840MRI0</accession>
<feature type="transmembrane region" description="Helical" evidence="5">
    <location>
        <begin position="97"/>
        <end position="115"/>
    </location>
</feature>
<evidence type="ECO:0000313" key="8">
    <source>
        <dbReference type="Proteomes" id="UP000575898"/>
    </source>
</evidence>
<dbReference type="PANTHER" id="PTHR22911">
    <property type="entry name" value="ACYL-MALONYL CONDENSING ENZYME-RELATED"/>
    <property type="match status" value="1"/>
</dbReference>
<feature type="transmembrane region" description="Helical" evidence="5">
    <location>
        <begin position="40"/>
        <end position="60"/>
    </location>
</feature>
<feature type="transmembrane region" description="Helical" evidence="5">
    <location>
        <begin position="72"/>
        <end position="91"/>
    </location>
</feature>
<dbReference type="SUPFAM" id="SSF103481">
    <property type="entry name" value="Multidrug resistance efflux transporter EmrE"/>
    <property type="match status" value="2"/>
</dbReference>
<feature type="transmembrane region" description="Helical" evidence="5">
    <location>
        <begin position="233"/>
        <end position="257"/>
    </location>
</feature>
<feature type="transmembrane region" description="Helical" evidence="5">
    <location>
        <begin position="263"/>
        <end position="284"/>
    </location>
</feature>
<feature type="domain" description="EamA" evidence="6">
    <location>
        <begin position="8"/>
        <end position="138"/>
    </location>
</feature>
<evidence type="ECO:0000256" key="5">
    <source>
        <dbReference type="SAM" id="Phobius"/>
    </source>
</evidence>
<dbReference type="EMBL" id="JACHHY010000019">
    <property type="protein sequence ID" value="MBB5019707.1"/>
    <property type="molecule type" value="Genomic_DNA"/>
</dbReference>